<gene>
    <name evidence="1" type="ORF">RRF57_004526</name>
</gene>
<comment type="caution">
    <text evidence="1">The sequence shown here is derived from an EMBL/GenBank/DDBJ whole genome shotgun (WGS) entry which is preliminary data.</text>
</comment>
<dbReference type="Proteomes" id="UP001305414">
    <property type="component" value="Unassembled WGS sequence"/>
</dbReference>
<reference evidence="1 2" key="1">
    <citation type="submission" date="2023-10" db="EMBL/GenBank/DDBJ databases">
        <title>Draft genome sequence of Xylaria bambusicola isolate GMP-LS, the root and basal stem rot pathogen of sugarcane in Indonesia.</title>
        <authorList>
            <person name="Selvaraj P."/>
            <person name="Muralishankar V."/>
            <person name="Muruganantham S."/>
            <person name="Sp S."/>
            <person name="Haryani S."/>
            <person name="Lau K.J.X."/>
            <person name="Naqvi N.I."/>
        </authorList>
    </citation>
    <scope>NUCLEOTIDE SEQUENCE [LARGE SCALE GENOMIC DNA]</scope>
    <source>
        <strain evidence="1">GMP-LS</strain>
    </source>
</reference>
<evidence type="ECO:0008006" key="3">
    <source>
        <dbReference type="Google" id="ProtNLM"/>
    </source>
</evidence>
<sequence>MVSLGLQVFAALKQYLDDVNSRDERVTKIRRYLEQLKETLDIIDTATQSFQTTHQGPSNVVSSCLVSCKAEMNTLQGKLQEYGPSQQSNAKERMKDFKKRLQYPFQIPVIEEIEKCLERIIDKLLLAIHGLELANVDSLNDAIKHEAAAISKLELDIDANHKLLTTNATQLTDITSSIHPLVPMIQALESNIDTTHKLIDANTTQLTRITSNVNPLASMIESRVLVTRNLFDKFENQVYTNHSITTEQLGVLASHAEASAKATTEILGLLAHINKQLLPTNQEDILKQLVVSLVSKPSLLKDIQASLDLQQEEKPSSITSTSISKQLSPISTRITPNTFKRCNCTSWRSVNEKRTRWRAFYFFSQKTTASIHRPGCPRYASDVPEHEQAVGITYAGLQRLCSAAVSVGLCLRYGAGGASISPMFRYHYVVDEYQSPPFRMVRVLQSAIYEYRSSQSIGPSCELNMERVLKAFLSWITVAYDKQVATPRDVTINGASLIDYLFEKALDLDSWVYPPSLISSLLDFGINATRQKSVFSRFSSFIVSEQKVSYVEAVSLVLRKCPDLWDRYNATDIDFFSHRNAICRSSELSIALEASLDPICIAFFHQDLKRLSQILATGSNSSLTVARGTNIKPLTELVLQWPAGLKYILDTRPDFFNIEELEFIFGYIITRPWVLFSGDSRFTALLIKFRLEHDCLFTEQDFNTILFKILYYVDRRNNFVQVILQHLQVWREKLREALQTYLPQEQSTLNKSEVLDSKASYAVSRLQSMGLDPYKMFGLQRGDYRLGSSGKEPRSIFHSISSPQHAQIAFDLGFRDIDVPSKGITPLCEEIRGRNSGYWIWLIDHGANYTRKLAWTFPLPSQSLHKVDAPQYLVIHWIFRCFGLFYSDFGYHYETTIDGFTGIVTSMARSSWASHLTEANCYDGCSCGCLSDPRGCSPFVVFLNQYLRDHYKRCNFGEVLEYLGSLSTQYTIAVESIIRSLTFWRLDIRHTCCYSIDIRNIYESFPVDYGSDFDELREEDEDRVHQLDSLVTKFVNEYNKSDSSLKDFLSGPWKEEMDRIEAEEKSMRWTAEEESMMLSIGVLPKDGTECTDSPSECETVYESEDDDELYQSDYWIQQFEIIVNGGRSVEERPWWDYH</sequence>
<dbReference type="EMBL" id="JAWHQM010000009">
    <property type="protein sequence ID" value="KAK5628811.1"/>
    <property type="molecule type" value="Genomic_DNA"/>
</dbReference>
<organism evidence="1 2">
    <name type="scientific">Xylaria bambusicola</name>
    <dbReference type="NCBI Taxonomy" id="326684"/>
    <lineage>
        <taxon>Eukaryota</taxon>
        <taxon>Fungi</taxon>
        <taxon>Dikarya</taxon>
        <taxon>Ascomycota</taxon>
        <taxon>Pezizomycotina</taxon>
        <taxon>Sordariomycetes</taxon>
        <taxon>Xylariomycetidae</taxon>
        <taxon>Xylariales</taxon>
        <taxon>Xylariaceae</taxon>
        <taxon>Xylaria</taxon>
    </lineage>
</organism>
<keyword evidence="2" id="KW-1185">Reference proteome</keyword>
<dbReference type="AlphaFoldDB" id="A0AAN7UNY7"/>
<accession>A0AAN7UNY7</accession>
<name>A0AAN7UNY7_9PEZI</name>
<proteinExistence type="predicted"/>
<evidence type="ECO:0000313" key="1">
    <source>
        <dbReference type="EMBL" id="KAK5628811.1"/>
    </source>
</evidence>
<protein>
    <recommendedName>
        <fullName evidence="3">Fungal N-terminal domain-containing protein</fullName>
    </recommendedName>
</protein>
<evidence type="ECO:0000313" key="2">
    <source>
        <dbReference type="Proteomes" id="UP001305414"/>
    </source>
</evidence>